<name>A0A1H1LNT2_9MICO</name>
<keyword evidence="3" id="KW-1185">Reference proteome</keyword>
<feature type="transmembrane region" description="Helical" evidence="1">
    <location>
        <begin position="129"/>
        <end position="149"/>
    </location>
</feature>
<reference evidence="3" key="1">
    <citation type="submission" date="2016-10" db="EMBL/GenBank/DDBJ databases">
        <authorList>
            <person name="Varghese N."/>
            <person name="Submissions S."/>
        </authorList>
    </citation>
    <scope>NUCLEOTIDE SEQUENCE [LARGE SCALE GENOMIC DNA]</scope>
    <source>
        <strain evidence="3">DSM 22965</strain>
    </source>
</reference>
<accession>A0A1H1LNT2</accession>
<keyword evidence="1" id="KW-0472">Membrane</keyword>
<dbReference type="Proteomes" id="UP000199649">
    <property type="component" value="Chromosome I"/>
</dbReference>
<feature type="transmembrane region" description="Helical" evidence="1">
    <location>
        <begin position="68"/>
        <end position="92"/>
    </location>
</feature>
<dbReference type="AlphaFoldDB" id="A0A1H1LNT2"/>
<keyword evidence="1" id="KW-1133">Transmembrane helix</keyword>
<keyword evidence="1" id="KW-0812">Transmembrane</keyword>
<evidence type="ECO:0000256" key="1">
    <source>
        <dbReference type="SAM" id="Phobius"/>
    </source>
</evidence>
<feature type="transmembrane region" description="Helical" evidence="1">
    <location>
        <begin position="99"/>
        <end position="117"/>
    </location>
</feature>
<gene>
    <name evidence="2" type="ORF">SAMN04489719_0683</name>
</gene>
<evidence type="ECO:0000313" key="2">
    <source>
        <dbReference type="EMBL" id="SDR75952.1"/>
    </source>
</evidence>
<sequence>MHDATIDAGATARRAGAVRLARIGLIAVQLLVGVTAIAGGAALVVGALVPALSTVLVPPAEYLEGSPFGGYLVPGLLLAAVVGGVHVAAGVLTLRRTRWWLLAGAVAGFGMLIWIFVQMVVIPFSVLQAVYFVLGIAECGLVMLALGVLRPHRSGELPA</sequence>
<dbReference type="EMBL" id="LT629734">
    <property type="protein sequence ID" value="SDR75952.1"/>
    <property type="molecule type" value="Genomic_DNA"/>
</dbReference>
<organism evidence="2 3">
    <name type="scientific">Agrococcus carbonis</name>
    <dbReference type="NCBI Taxonomy" id="684552"/>
    <lineage>
        <taxon>Bacteria</taxon>
        <taxon>Bacillati</taxon>
        <taxon>Actinomycetota</taxon>
        <taxon>Actinomycetes</taxon>
        <taxon>Micrococcales</taxon>
        <taxon>Microbacteriaceae</taxon>
        <taxon>Agrococcus</taxon>
    </lineage>
</organism>
<dbReference type="RefSeq" id="WP_231945566.1">
    <property type="nucleotide sequence ID" value="NZ_LT629734.1"/>
</dbReference>
<proteinExistence type="predicted"/>
<feature type="transmembrane region" description="Helical" evidence="1">
    <location>
        <begin position="23"/>
        <end position="48"/>
    </location>
</feature>
<protein>
    <submittedName>
        <fullName evidence="2">Uncharacterized protein</fullName>
    </submittedName>
</protein>
<evidence type="ECO:0000313" key="3">
    <source>
        <dbReference type="Proteomes" id="UP000199649"/>
    </source>
</evidence>